<evidence type="ECO:0000313" key="5">
    <source>
        <dbReference type="EMBL" id="KAK3082749.1"/>
    </source>
</evidence>
<evidence type="ECO:0000313" key="6">
    <source>
        <dbReference type="Proteomes" id="UP001186944"/>
    </source>
</evidence>
<dbReference type="AlphaFoldDB" id="A0AA88XCJ6"/>
<dbReference type="InterPro" id="IPR000566">
    <property type="entry name" value="Lipocln_cytosolic_FA-bd_dom"/>
</dbReference>
<dbReference type="CDD" id="cd19438">
    <property type="entry name" value="lipocalin_Blc-like"/>
    <property type="match status" value="1"/>
</dbReference>
<sequence>MRCSSAFIADTLFGKGPVTVVDSVDTEKYLGHWFQMYGSNSIYLTFERNAYCVTADYSLANDGSGRIAVLNSETLGSGNGTKKVIHGYATPSSTPGKLTVDLEGVLFSAPYWVTKLGPANCGPDNLYQYAVVTDNLRATLFVLARDVQVFRQTYEEEVLQYLKQNGFTTVVNRPVKTYHEQDCQYNTHA</sequence>
<organism evidence="5 6">
    <name type="scientific">Pinctada imbricata</name>
    <name type="common">Atlantic pearl-oyster</name>
    <name type="synonym">Pinctada martensii</name>
    <dbReference type="NCBI Taxonomy" id="66713"/>
    <lineage>
        <taxon>Eukaryota</taxon>
        <taxon>Metazoa</taxon>
        <taxon>Spiralia</taxon>
        <taxon>Lophotrochozoa</taxon>
        <taxon>Mollusca</taxon>
        <taxon>Bivalvia</taxon>
        <taxon>Autobranchia</taxon>
        <taxon>Pteriomorphia</taxon>
        <taxon>Pterioida</taxon>
        <taxon>Pterioidea</taxon>
        <taxon>Pteriidae</taxon>
        <taxon>Pinctada</taxon>
    </lineage>
</organism>
<proteinExistence type="inferred from homology"/>
<dbReference type="PANTHER" id="PTHR37437">
    <property type="entry name" value="LIPOCALIN-RELATED PROTEIN-RELATED"/>
    <property type="match status" value="1"/>
</dbReference>
<gene>
    <name evidence="5" type="ORF">FSP39_004244</name>
</gene>
<name>A0AA88XCJ6_PINIB</name>
<dbReference type="Proteomes" id="UP001186944">
    <property type="component" value="Unassembled WGS sequence"/>
</dbReference>
<keyword evidence="2" id="KW-0446">Lipid-binding</keyword>
<dbReference type="PANTHER" id="PTHR37437:SF1">
    <property type="entry name" value="LIPOCALIN-RELATED PROTEIN"/>
    <property type="match status" value="1"/>
</dbReference>
<evidence type="ECO:0000259" key="4">
    <source>
        <dbReference type="Pfam" id="PF08212"/>
    </source>
</evidence>
<accession>A0AA88XCJ6</accession>
<feature type="domain" description="Lipocalin/cytosolic fatty-acid binding" evidence="4">
    <location>
        <begin position="24"/>
        <end position="169"/>
    </location>
</feature>
<dbReference type="SUPFAM" id="SSF50814">
    <property type="entry name" value="Lipocalins"/>
    <property type="match status" value="1"/>
</dbReference>
<dbReference type="InterPro" id="IPR047202">
    <property type="entry name" value="Lipocalin_Blc-like_dom"/>
</dbReference>
<dbReference type="PIRSF" id="PIRSF036893">
    <property type="entry name" value="Lipocalin_ApoD"/>
    <property type="match status" value="1"/>
</dbReference>
<reference evidence="5" key="1">
    <citation type="submission" date="2019-08" db="EMBL/GenBank/DDBJ databases">
        <title>The improved chromosome-level genome for the pearl oyster Pinctada fucata martensii using PacBio sequencing and Hi-C.</title>
        <authorList>
            <person name="Zheng Z."/>
        </authorList>
    </citation>
    <scope>NUCLEOTIDE SEQUENCE</scope>
    <source>
        <strain evidence="5">ZZ-2019</strain>
        <tissue evidence="5">Adductor muscle</tissue>
    </source>
</reference>
<dbReference type="EMBL" id="VSWD01000014">
    <property type="protein sequence ID" value="KAK3082749.1"/>
    <property type="molecule type" value="Genomic_DNA"/>
</dbReference>
<dbReference type="InterPro" id="IPR022271">
    <property type="entry name" value="Lipocalin_ApoD"/>
</dbReference>
<evidence type="ECO:0000256" key="1">
    <source>
        <dbReference type="ARBA" id="ARBA00006889"/>
    </source>
</evidence>
<protein>
    <recommendedName>
        <fullName evidence="4">Lipocalin/cytosolic fatty-acid binding domain-containing protein</fullName>
    </recommendedName>
</protein>
<dbReference type="InterPro" id="IPR012674">
    <property type="entry name" value="Calycin"/>
</dbReference>
<dbReference type="Pfam" id="PF08212">
    <property type="entry name" value="Lipocalin_2"/>
    <property type="match status" value="1"/>
</dbReference>
<evidence type="ECO:0000256" key="3">
    <source>
        <dbReference type="PIRNR" id="PIRNR036893"/>
    </source>
</evidence>
<comment type="similarity">
    <text evidence="1 3">Belongs to the calycin superfamily. Lipocalin family.</text>
</comment>
<dbReference type="Gene3D" id="2.40.128.20">
    <property type="match status" value="1"/>
</dbReference>
<dbReference type="GO" id="GO:0008289">
    <property type="term" value="F:lipid binding"/>
    <property type="evidence" value="ECO:0007669"/>
    <property type="project" value="UniProtKB-KW"/>
</dbReference>
<keyword evidence="6" id="KW-1185">Reference proteome</keyword>
<comment type="caution">
    <text evidence="5">The sequence shown here is derived from an EMBL/GenBank/DDBJ whole genome shotgun (WGS) entry which is preliminary data.</text>
</comment>
<evidence type="ECO:0000256" key="2">
    <source>
        <dbReference type="ARBA" id="ARBA00023121"/>
    </source>
</evidence>